<comment type="subcellular location">
    <subcellularLocation>
        <location evidence="1">Cell membrane</location>
        <topology evidence="1">Peripheral membrane protein</topology>
    </subcellularLocation>
</comment>
<feature type="region of interest" description="Disordered" evidence="5">
    <location>
        <begin position="70"/>
        <end position="95"/>
    </location>
</feature>
<comment type="caution">
    <text evidence="7">The sequence shown here is derived from an EMBL/GenBank/DDBJ whole genome shotgun (WGS) entry which is preliminary data.</text>
</comment>
<protein>
    <recommendedName>
        <fullName evidence="6">Oligopeptide/dipeptide ABC transporter C-terminal domain-containing protein</fullName>
    </recommendedName>
</protein>
<keyword evidence="4" id="KW-0067">ATP-binding</keyword>
<keyword evidence="2" id="KW-0813">Transport</keyword>
<dbReference type="AlphaFoldDB" id="A0A6L5YYG8"/>
<keyword evidence="8" id="KW-1185">Reference proteome</keyword>
<dbReference type="Pfam" id="PF08352">
    <property type="entry name" value="oligo_HPY"/>
    <property type="match status" value="1"/>
</dbReference>
<evidence type="ECO:0000313" key="8">
    <source>
        <dbReference type="Proteomes" id="UP000474957"/>
    </source>
</evidence>
<dbReference type="InterPro" id="IPR013563">
    <property type="entry name" value="Oligopep_ABC_C"/>
</dbReference>
<feature type="compositionally biased region" description="Polar residues" evidence="5">
    <location>
        <begin position="70"/>
        <end position="83"/>
    </location>
</feature>
<gene>
    <name evidence="7" type="ORF">GE300_06845</name>
</gene>
<dbReference type="NCBIfam" id="TIGR01727">
    <property type="entry name" value="oligo_HPY"/>
    <property type="match status" value="1"/>
</dbReference>
<dbReference type="GO" id="GO:0005524">
    <property type="term" value="F:ATP binding"/>
    <property type="evidence" value="ECO:0007669"/>
    <property type="project" value="UniProtKB-KW"/>
</dbReference>
<evidence type="ECO:0000256" key="3">
    <source>
        <dbReference type="ARBA" id="ARBA00022741"/>
    </source>
</evidence>
<dbReference type="Proteomes" id="UP000474957">
    <property type="component" value="Unassembled WGS sequence"/>
</dbReference>
<reference evidence="7 8" key="1">
    <citation type="submission" date="2019-10" db="EMBL/GenBank/DDBJ databases">
        <title>Cognatihalovulum marinum gen. nov. sp. nov., a new member of the family Rhodobacteraceae isolated from deep seawater of the Northwest Indian Ocean.</title>
        <authorList>
            <person name="Ruan C."/>
            <person name="Wang J."/>
            <person name="Zheng X."/>
            <person name="Song L."/>
            <person name="Zhu Y."/>
            <person name="Huang Y."/>
            <person name="Lu Z."/>
            <person name="Du W."/>
            <person name="Huang L."/>
            <person name="Dai X."/>
        </authorList>
    </citation>
    <scope>NUCLEOTIDE SEQUENCE [LARGE SCALE GENOMIC DNA]</scope>
    <source>
        <strain evidence="7 8">2CG4</strain>
    </source>
</reference>
<keyword evidence="3" id="KW-0547">Nucleotide-binding</keyword>
<organism evidence="7 8">
    <name type="scientific">Halovulum marinum</name>
    <dbReference type="NCBI Taxonomy" id="2662447"/>
    <lineage>
        <taxon>Bacteria</taxon>
        <taxon>Pseudomonadati</taxon>
        <taxon>Pseudomonadota</taxon>
        <taxon>Alphaproteobacteria</taxon>
        <taxon>Rhodobacterales</taxon>
        <taxon>Paracoccaceae</taxon>
        <taxon>Halovulum</taxon>
    </lineage>
</organism>
<evidence type="ECO:0000256" key="2">
    <source>
        <dbReference type="ARBA" id="ARBA00022448"/>
    </source>
</evidence>
<name>A0A6L5YYG8_9RHOB</name>
<dbReference type="GO" id="GO:0015833">
    <property type="term" value="P:peptide transport"/>
    <property type="evidence" value="ECO:0007669"/>
    <property type="project" value="InterPro"/>
</dbReference>
<feature type="domain" description="Oligopeptide/dipeptide ABC transporter C-terminal" evidence="6">
    <location>
        <begin position="3"/>
        <end position="61"/>
    </location>
</feature>
<evidence type="ECO:0000256" key="4">
    <source>
        <dbReference type="ARBA" id="ARBA00022840"/>
    </source>
</evidence>
<sequence length="95" mass="10303">MLEVFRRSEAPYTVALLSAVPVPDLKLRARGHRAGRRGTEPGHPAGGWPFHPRCAYATDICRRFEPAVQQNGPARVQCPTSTGSSGGHQLKRLSG</sequence>
<evidence type="ECO:0000256" key="1">
    <source>
        <dbReference type="ARBA" id="ARBA00004202"/>
    </source>
</evidence>
<dbReference type="EMBL" id="WIND01000003">
    <property type="protein sequence ID" value="MSU89336.1"/>
    <property type="molecule type" value="Genomic_DNA"/>
</dbReference>
<accession>A0A6L5YYG8</accession>
<evidence type="ECO:0000313" key="7">
    <source>
        <dbReference type="EMBL" id="MSU89336.1"/>
    </source>
</evidence>
<proteinExistence type="predicted"/>
<evidence type="ECO:0000256" key="5">
    <source>
        <dbReference type="SAM" id="MobiDB-lite"/>
    </source>
</evidence>
<evidence type="ECO:0000259" key="6">
    <source>
        <dbReference type="Pfam" id="PF08352"/>
    </source>
</evidence>
<dbReference type="GO" id="GO:0005886">
    <property type="term" value="C:plasma membrane"/>
    <property type="evidence" value="ECO:0007669"/>
    <property type="project" value="UniProtKB-SubCell"/>
</dbReference>